<proteinExistence type="predicted"/>
<accession>X1TFG8</accession>
<name>X1TFG8_9ZZZZ</name>
<feature type="non-terminal residue" evidence="2">
    <location>
        <position position="232"/>
    </location>
</feature>
<dbReference type="PANTHER" id="PTHR32329">
    <property type="entry name" value="BIFUNCTIONAL PROTEIN [INCLUDES 2-HYDROXYACYL-COA DEHYDRATASE (N-TER) AND ITS ACTIVATOR DOMAIN (C_TERM)-RELATED"/>
    <property type="match status" value="1"/>
</dbReference>
<dbReference type="AlphaFoldDB" id="X1TFG8"/>
<evidence type="ECO:0000313" key="2">
    <source>
        <dbReference type="EMBL" id="GAJ03999.1"/>
    </source>
</evidence>
<feature type="domain" description="DUF2229" evidence="1">
    <location>
        <begin position="4"/>
        <end position="186"/>
    </location>
</feature>
<dbReference type="InterPro" id="IPR051805">
    <property type="entry name" value="Dehydratase_Activator_Redct"/>
</dbReference>
<dbReference type="PANTHER" id="PTHR32329:SF2">
    <property type="entry name" value="BIFUNCTIONAL PROTEIN [INCLUDES 2-HYDROXYACYL-COA DEHYDRATASE (N-TER) AND ITS ACTIVATOR DOMAIN (C_TERM)"/>
    <property type="match status" value="1"/>
</dbReference>
<sequence>MKPKIGIPRLGMYNDCLKNLFKELGCEVIDCPPVTKKTSQIGCRHINELFCYPAKVVLGSMVELLDKGAEEIVMYVTQNPMCRFQTYPILQKQILEDLGYDFKMHHLTLGSLLKDIKKVCGRSKWKIMFQLYKTYKEIKEIENKRKQELEHGDIKIGVIGETYCMWEDKVNMYLFDKLKSHGAAVFNSFYITDFCKSEFEDLFKHGQIKKKSKKYLPIKDFPGHAKHSIENT</sequence>
<dbReference type="Pfam" id="PF09989">
    <property type="entry name" value="DUF2229"/>
    <property type="match status" value="1"/>
</dbReference>
<dbReference type="InterPro" id="IPR018709">
    <property type="entry name" value="CoA_activase_DUF2229"/>
</dbReference>
<gene>
    <name evidence="2" type="ORF">S12H4_46580</name>
</gene>
<comment type="caution">
    <text evidence="2">The sequence shown here is derived from an EMBL/GenBank/DDBJ whole genome shotgun (WGS) entry which is preliminary data.</text>
</comment>
<dbReference type="EMBL" id="BARW01028916">
    <property type="protein sequence ID" value="GAJ03999.1"/>
    <property type="molecule type" value="Genomic_DNA"/>
</dbReference>
<reference evidence="2" key="1">
    <citation type="journal article" date="2014" name="Front. Microbiol.">
        <title>High frequency of phylogenetically diverse reductive dehalogenase-homologous genes in deep subseafloor sedimentary metagenomes.</title>
        <authorList>
            <person name="Kawai M."/>
            <person name="Futagami T."/>
            <person name="Toyoda A."/>
            <person name="Takaki Y."/>
            <person name="Nishi S."/>
            <person name="Hori S."/>
            <person name="Arai W."/>
            <person name="Tsubouchi T."/>
            <person name="Morono Y."/>
            <person name="Uchiyama I."/>
            <person name="Ito T."/>
            <person name="Fujiyama A."/>
            <person name="Inagaki F."/>
            <person name="Takami H."/>
        </authorList>
    </citation>
    <scope>NUCLEOTIDE SEQUENCE</scope>
    <source>
        <strain evidence="2">Expedition CK06-06</strain>
    </source>
</reference>
<evidence type="ECO:0000259" key="1">
    <source>
        <dbReference type="Pfam" id="PF09989"/>
    </source>
</evidence>
<organism evidence="2">
    <name type="scientific">marine sediment metagenome</name>
    <dbReference type="NCBI Taxonomy" id="412755"/>
    <lineage>
        <taxon>unclassified sequences</taxon>
        <taxon>metagenomes</taxon>
        <taxon>ecological metagenomes</taxon>
    </lineage>
</organism>
<protein>
    <recommendedName>
        <fullName evidence="1">DUF2229 domain-containing protein</fullName>
    </recommendedName>
</protein>